<dbReference type="GO" id="GO:0003676">
    <property type="term" value="F:nucleic acid binding"/>
    <property type="evidence" value="ECO:0007669"/>
    <property type="project" value="InterPro"/>
</dbReference>
<evidence type="ECO:0000259" key="2">
    <source>
        <dbReference type="Pfam" id="PF03159"/>
    </source>
</evidence>
<evidence type="ECO:0000256" key="1">
    <source>
        <dbReference type="SAM" id="SignalP"/>
    </source>
</evidence>
<dbReference type="Gene3D" id="3.40.50.12390">
    <property type="match status" value="1"/>
</dbReference>
<dbReference type="PANTHER" id="PTHR47126:SF3">
    <property type="entry name" value="5'-ADENYLYLSULFATE REDUCTASE-LIKE 5"/>
    <property type="match status" value="1"/>
</dbReference>
<evidence type="ECO:0000313" key="4">
    <source>
        <dbReference type="EMBL" id="THG17784.1"/>
    </source>
</evidence>
<organism evidence="4 5">
    <name type="scientific">Camellia sinensis var. sinensis</name>
    <name type="common">China tea</name>
    <dbReference type="NCBI Taxonomy" id="542762"/>
    <lineage>
        <taxon>Eukaryota</taxon>
        <taxon>Viridiplantae</taxon>
        <taxon>Streptophyta</taxon>
        <taxon>Embryophyta</taxon>
        <taxon>Tracheophyta</taxon>
        <taxon>Spermatophyta</taxon>
        <taxon>Magnoliopsida</taxon>
        <taxon>eudicotyledons</taxon>
        <taxon>Gunneridae</taxon>
        <taxon>Pentapetalae</taxon>
        <taxon>asterids</taxon>
        <taxon>Ericales</taxon>
        <taxon>Theaceae</taxon>
        <taxon>Camellia</taxon>
    </lineage>
</organism>
<feature type="domain" description="Xrn1 N-terminal" evidence="2">
    <location>
        <begin position="75"/>
        <end position="111"/>
    </location>
</feature>
<sequence>MASGMCTYKVINCVNFLNSSRLTLLLSLLVVASSHVESLRVCYNLSNLTTEVESIVQSLMLCDLSFFLNTFSSETKALCPNTRHCLYGLDADLIMLALATHEVHFAILREKISLVLKNFSGLNPEKFSGDEIFSVNMYVFIVSRGLQVNLSVSFQLYDLKQQGFIERQELMRCFELRCVYSSSMKISIDLLDGESLDRALISSQTNVYTAALFCASWCPFSSGVRSKFAVLSSMFPQIKHVMVEQSSAMPRVPIPPQKLQSTPHDNLPKSLACLSLSVGYQSLPKSSKKLRSSPHDNLPTLVNEVGSVTESIEAIKISKRAGSSIANLPTGLDMDQSNGVSSSENVKCKLLHWEETNLVVAVGQIVSRDPKSKVHHVTLGPICWQVWVNHVTVNVSSFCSTHELYDLQDAIRSTVAWPSQFILLD</sequence>
<evidence type="ECO:0008006" key="6">
    <source>
        <dbReference type="Google" id="ProtNLM"/>
    </source>
</evidence>
<accession>A0A4S4ENE8</accession>
<dbReference type="InterPro" id="IPR004859">
    <property type="entry name" value="Xrn1_N"/>
</dbReference>
<feature type="chain" id="PRO_5020419189" description="EF-hand domain-containing protein" evidence="1">
    <location>
        <begin position="39"/>
        <end position="425"/>
    </location>
</feature>
<reference evidence="4 5" key="1">
    <citation type="journal article" date="2018" name="Proc. Natl. Acad. Sci. U.S.A.">
        <title>Draft genome sequence of Camellia sinensis var. sinensis provides insights into the evolution of the tea genome and tea quality.</title>
        <authorList>
            <person name="Wei C."/>
            <person name="Yang H."/>
            <person name="Wang S."/>
            <person name="Zhao J."/>
            <person name="Liu C."/>
            <person name="Gao L."/>
            <person name="Xia E."/>
            <person name="Lu Y."/>
            <person name="Tai Y."/>
            <person name="She G."/>
            <person name="Sun J."/>
            <person name="Cao H."/>
            <person name="Tong W."/>
            <person name="Gao Q."/>
            <person name="Li Y."/>
            <person name="Deng W."/>
            <person name="Jiang X."/>
            <person name="Wang W."/>
            <person name="Chen Q."/>
            <person name="Zhang S."/>
            <person name="Li H."/>
            <person name="Wu J."/>
            <person name="Wang P."/>
            <person name="Li P."/>
            <person name="Shi C."/>
            <person name="Zheng F."/>
            <person name="Jian J."/>
            <person name="Huang B."/>
            <person name="Shan D."/>
            <person name="Shi M."/>
            <person name="Fang C."/>
            <person name="Yue Y."/>
            <person name="Li F."/>
            <person name="Li D."/>
            <person name="Wei S."/>
            <person name="Han B."/>
            <person name="Jiang C."/>
            <person name="Yin Y."/>
            <person name="Xia T."/>
            <person name="Zhang Z."/>
            <person name="Bennetzen J.L."/>
            <person name="Zhao S."/>
            <person name="Wan X."/>
        </authorList>
    </citation>
    <scope>NUCLEOTIDE SEQUENCE [LARGE SCALE GENOMIC DNA]</scope>
    <source>
        <strain evidence="5">cv. Shuchazao</strain>
        <tissue evidence="4">Leaf</tissue>
    </source>
</reference>
<evidence type="ECO:0000259" key="3">
    <source>
        <dbReference type="Pfam" id="PF26133"/>
    </source>
</evidence>
<comment type="caution">
    <text evidence="4">The sequence shown here is derived from an EMBL/GenBank/DDBJ whole genome shotgun (WGS) entry which is preliminary data.</text>
</comment>
<dbReference type="InterPro" id="IPR044794">
    <property type="entry name" value="APRL5/7"/>
</dbReference>
<dbReference type="PANTHER" id="PTHR47126">
    <property type="entry name" value="5'-ADENYLYLSULFATE REDUCTASE-LIKE 7"/>
    <property type="match status" value="1"/>
</dbReference>
<dbReference type="Pfam" id="PF03159">
    <property type="entry name" value="XRN_N"/>
    <property type="match status" value="1"/>
</dbReference>
<dbReference type="GO" id="GO:0004527">
    <property type="term" value="F:exonuclease activity"/>
    <property type="evidence" value="ECO:0007669"/>
    <property type="project" value="InterPro"/>
</dbReference>
<proteinExistence type="predicted"/>
<protein>
    <recommendedName>
        <fullName evidence="6">EF-hand domain-containing protein</fullName>
    </recommendedName>
</protein>
<evidence type="ECO:0000313" key="5">
    <source>
        <dbReference type="Proteomes" id="UP000306102"/>
    </source>
</evidence>
<dbReference type="SUPFAM" id="SSF52833">
    <property type="entry name" value="Thioredoxin-like"/>
    <property type="match status" value="1"/>
</dbReference>
<dbReference type="Proteomes" id="UP000306102">
    <property type="component" value="Unassembled WGS sequence"/>
</dbReference>
<keyword evidence="5" id="KW-1185">Reference proteome</keyword>
<dbReference type="InterPro" id="IPR036249">
    <property type="entry name" value="Thioredoxin-like_sf"/>
</dbReference>
<feature type="signal peptide" evidence="1">
    <location>
        <begin position="1"/>
        <end position="38"/>
    </location>
</feature>
<feature type="domain" description="DUF8039" evidence="3">
    <location>
        <begin position="344"/>
        <end position="424"/>
    </location>
</feature>
<gene>
    <name evidence="4" type="ORF">TEA_000892</name>
</gene>
<keyword evidence="1" id="KW-0732">Signal</keyword>
<name>A0A4S4ENE8_CAMSN</name>
<dbReference type="Pfam" id="PF26133">
    <property type="entry name" value="DUF8039"/>
    <property type="match status" value="1"/>
</dbReference>
<dbReference type="EMBL" id="SDRB02003437">
    <property type="protein sequence ID" value="THG17784.1"/>
    <property type="molecule type" value="Genomic_DNA"/>
</dbReference>
<dbReference type="AlphaFoldDB" id="A0A4S4ENE8"/>
<dbReference type="InterPro" id="IPR058352">
    <property type="entry name" value="DUF8039"/>
</dbReference>